<dbReference type="InParanoid" id="A0A1B4XEW3"/>
<dbReference type="Proteomes" id="UP000243180">
    <property type="component" value="Chromosome"/>
</dbReference>
<feature type="transmembrane region" description="Helical" evidence="11">
    <location>
        <begin position="59"/>
        <end position="83"/>
    </location>
</feature>
<gene>
    <name evidence="13" type="ORF">SCL_1029</name>
</gene>
<keyword evidence="4" id="KW-0997">Cell inner membrane</keyword>
<organism evidence="13 14">
    <name type="scientific">Sulfuricaulis limicola</name>
    <dbReference type="NCBI Taxonomy" id="1620215"/>
    <lineage>
        <taxon>Bacteria</taxon>
        <taxon>Pseudomonadati</taxon>
        <taxon>Pseudomonadota</taxon>
        <taxon>Gammaproteobacteria</taxon>
        <taxon>Acidiferrobacterales</taxon>
        <taxon>Acidiferrobacteraceae</taxon>
        <taxon>Sulfuricaulis</taxon>
    </lineage>
</organism>
<reference evidence="13 14" key="1">
    <citation type="submission" date="2015-05" db="EMBL/GenBank/DDBJ databases">
        <title>Complete genome sequence of a sulfur-oxidizing gammaproteobacterium strain HA5.</title>
        <authorList>
            <person name="Miura A."/>
            <person name="Kojima H."/>
            <person name="Fukui M."/>
        </authorList>
    </citation>
    <scope>NUCLEOTIDE SEQUENCE [LARGE SCALE GENOMIC DNA]</scope>
    <source>
        <strain evidence="13 14">HA5</strain>
    </source>
</reference>
<evidence type="ECO:0000256" key="1">
    <source>
        <dbReference type="ARBA" id="ARBA00004651"/>
    </source>
</evidence>
<keyword evidence="10 11" id="KW-0472">Membrane</keyword>
<feature type="transmembrane region" description="Helical" evidence="11">
    <location>
        <begin position="144"/>
        <end position="160"/>
    </location>
</feature>
<dbReference type="AlphaFoldDB" id="A0A1B4XEW3"/>
<dbReference type="GO" id="GO:0009103">
    <property type="term" value="P:lipopolysaccharide biosynthetic process"/>
    <property type="evidence" value="ECO:0007669"/>
    <property type="project" value="UniProtKB-KW"/>
</dbReference>
<dbReference type="InterPro" id="IPR000620">
    <property type="entry name" value="EamA_dom"/>
</dbReference>
<evidence type="ECO:0000256" key="11">
    <source>
        <dbReference type="SAM" id="Phobius"/>
    </source>
</evidence>
<keyword evidence="7" id="KW-0448">Lipopolysaccharide biosynthesis</keyword>
<accession>A0A1B4XEW3</accession>
<evidence type="ECO:0000256" key="3">
    <source>
        <dbReference type="ARBA" id="ARBA00022516"/>
    </source>
</evidence>
<evidence type="ECO:0000256" key="8">
    <source>
        <dbReference type="ARBA" id="ARBA00022989"/>
    </source>
</evidence>
<keyword evidence="3" id="KW-0444">Lipid biosynthesis</keyword>
<dbReference type="InterPro" id="IPR037185">
    <property type="entry name" value="EmrE-like"/>
</dbReference>
<dbReference type="KEGG" id="slim:SCL_1029"/>
<dbReference type="EMBL" id="AP014879">
    <property type="protein sequence ID" value="BAV33344.1"/>
    <property type="molecule type" value="Genomic_DNA"/>
</dbReference>
<dbReference type="PANTHER" id="PTHR30561">
    <property type="entry name" value="SMR FAMILY PROTON-DEPENDENT DRUG EFFLUX TRANSPORTER SUGE"/>
    <property type="match status" value="1"/>
</dbReference>
<evidence type="ECO:0000256" key="10">
    <source>
        <dbReference type="ARBA" id="ARBA00023136"/>
    </source>
</evidence>
<dbReference type="PANTHER" id="PTHR30561:SF9">
    <property type="entry name" value="4-AMINO-4-DEOXY-L-ARABINOSE-PHOSPHOUNDECAPRENOL FLIPPASE SUBUNIT ARNF-RELATED"/>
    <property type="match status" value="1"/>
</dbReference>
<keyword evidence="8 11" id="KW-1133">Transmembrane helix</keyword>
<dbReference type="GO" id="GO:0005886">
    <property type="term" value="C:plasma membrane"/>
    <property type="evidence" value="ECO:0007669"/>
    <property type="project" value="UniProtKB-SubCell"/>
</dbReference>
<dbReference type="InterPro" id="IPR000390">
    <property type="entry name" value="Small_drug/metabolite_transptr"/>
</dbReference>
<keyword evidence="14" id="KW-1185">Reference proteome</keyword>
<dbReference type="OrthoDB" id="9783707at2"/>
<evidence type="ECO:0000256" key="4">
    <source>
        <dbReference type="ARBA" id="ARBA00022519"/>
    </source>
</evidence>
<feature type="transmembrane region" description="Helical" evidence="11">
    <location>
        <begin position="212"/>
        <end position="230"/>
    </location>
</feature>
<evidence type="ECO:0000313" key="14">
    <source>
        <dbReference type="Proteomes" id="UP000243180"/>
    </source>
</evidence>
<comment type="subcellular location">
    <subcellularLocation>
        <location evidence="1">Cell membrane</location>
        <topology evidence="1">Multi-pass membrane protein</topology>
    </subcellularLocation>
</comment>
<protein>
    <recommendedName>
        <fullName evidence="12">EamA domain-containing protein</fullName>
    </recommendedName>
</protein>
<evidence type="ECO:0000256" key="2">
    <source>
        <dbReference type="ARBA" id="ARBA00022475"/>
    </source>
</evidence>
<keyword evidence="5" id="KW-0441">Lipid A biosynthesis</keyword>
<feature type="domain" description="EamA" evidence="12">
    <location>
        <begin position="3"/>
        <end position="132"/>
    </location>
</feature>
<evidence type="ECO:0000256" key="9">
    <source>
        <dbReference type="ARBA" id="ARBA00023098"/>
    </source>
</evidence>
<dbReference type="SUPFAM" id="SSF103481">
    <property type="entry name" value="Multidrug resistance efflux transporter EmrE"/>
    <property type="match status" value="2"/>
</dbReference>
<evidence type="ECO:0000259" key="12">
    <source>
        <dbReference type="Pfam" id="PF00892"/>
    </source>
</evidence>
<feature type="transmembrane region" description="Helical" evidence="11">
    <location>
        <begin position="267"/>
        <end position="284"/>
    </location>
</feature>
<keyword evidence="9" id="KW-0443">Lipid metabolism</keyword>
<dbReference type="Gene3D" id="1.10.3730.20">
    <property type="match status" value="1"/>
</dbReference>
<dbReference type="RefSeq" id="WP_096360216.1">
    <property type="nucleotide sequence ID" value="NZ_AP014879.1"/>
</dbReference>
<evidence type="ECO:0000313" key="13">
    <source>
        <dbReference type="EMBL" id="BAV33344.1"/>
    </source>
</evidence>
<evidence type="ECO:0000256" key="7">
    <source>
        <dbReference type="ARBA" id="ARBA00022985"/>
    </source>
</evidence>
<feature type="transmembrane region" description="Helical" evidence="11">
    <location>
        <begin position="236"/>
        <end position="255"/>
    </location>
</feature>
<dbReference type="GO" id="GO:0009245">
    <property type="term" value="P:lipid A biosynthetic process"/>
    <property type="evidence" value="ECO:0007669"/>
    <property type="project" value="UniProtKB-KW"/>
</dbReference>
<feature type="transmembrane region" description="Helical" evidence="11">
    <location>
        <begin position="32"/>
        <end position="52"/>
    </location>
</feature>
<evidence type="ECO:0000256" key="6">
    <source>
        <dbReference type="ARBA" id="ARBA00022692"/>
    </source>
</evidence>
<keyword evidence="6 11" id="KW-0812">Transmembrane</keyword>
<name>A0A1B4XEW3_9GAMM</name>
<proteinExistence type="predicted"/>
<sequence length="285" mass="30360">MTAAALALTAAVLMHVAWNLLARASHPDTRFLWWALVGYLVVLGPWSLYSLVTQADWSLNLAGLLVISALANSLYFLMLGAAYRRAPVALVYPIARSSPLLIALWSSLFFGEMIAASGWLGILVSVAGLLLLAASARHGDSRRAVTLAVIAAFATSAYSLSNKFAVASLPTYGAQLGLVSVDLTASFIALSLEQRLRLGHWWPSVMPPVSRWLPAGLFIGNAYGLVIFAMQYLSAAYAVAFTNAGIVIAGLLSIFAFGEREHARRRIAAIVVVAAGLAVLAFSVR</sequence>
<keyword evidence="2" id="KW-1003">Cell membrane</keyword>
<feature type="transmembrane region" description="Helical" evidence="11">
    <location>
        <begin position="103"/>
        <end position="132"/>
    </location>
</feature>
<dbReference type="Pfam" id="PF00892">
    <property type="entry name" value="EamA"/>
    <property type="match status" value="1"/>
</dbReference>
<dbReference type="GO" id="GO:0022857">
    <property type="term" value="F:transmembrane transporter activity"/>
    <property type="evidence" value="ECO:0007669"/>
    <property type="project" value="InterPro"/>
</dbReference>
<evidence type="ECO:0000256" key="5">
    <source>
        <dbReference type="ARBA" id="ARBA00022556"/>
    </source>
</evidence>